<feature type="domain" description="GFO/IDH/MocA-like oxidoreductase" evidence="3">
    <location>
        <begin position="150"/>
        <end position="234"/>
    </location>
</feature>
<dbReference type="SUPFAM" id="SSF55347">
    <property type="entry name" value="Glyceraldehyde-3-phosphate dehydrogenase-like, C-terminal domain"/>
    <property type="match status" value="1"/>
</dbReference>
<evidence type="ECO:0000313" key="5">
    <source>
        <dbReference type="Proteomes" id="UP000198372"/>
    </source>
</evidence>
<evidence type="ECO:0000313" key="4">
    <source>
        <dbReference type="EMBL" id="SCV69808.1"/>
    </source>
</evidence>
<protein>
    <submittedName>
        <fullName evidence="4">BQ2448_1202 protein</fullName>
    </submittedName>
</protein>
<sequence>MVMERVSICVVGAAGLIGSRHTQHCLDEEQVELSCIVDPTPAWAELSTQHDLKLFTSVTDMLAARTRGHVKVDGAILATPNATHVPLAKELVAQGVHTLVEKPFCTDIPSGEQVIFPWDLYRWELVALANEKKTTVLCGHHRRFNPYIVNLKRIIDAGELGRVVAIQGTWATMKPAEYFLGATSWRAVPGTGGVMMINLVHDIDLLLFLLEPITKVYCHLSPIPSAREAHHVEESGLVSV</sequence>
<accession>A0A238FF97</accession>
<dbReference type="Gene3D" id="3.30.360.10">
    <property type="entry name" value="Dihydrodipicolinate Reductase, domain 2"/>
    <property type="match status" value="1"/>
</dbReference>
<reference evidence="4" key="1">
    <citation type="submission" date="2016-09" db="EMBL/GenBank/DDBJ databases">
        <authorList>
            <person name="Capua I."/>
            <person name="De Benedictis P."/>
            <person name="Joannis T."/>
            <person name="Lombin L.H."/>
            <person name="Cattoli G."/>
        </authorList>
    </citation>
    <scope>NUCLEOTIDE SEQUENCE [LARGE SCALE GENOMIC DNA]</scope>
</reference>
<dbReference type="OrthoDB" id="446809at2759"/>
<dbReference type="InterPro" id="IPR036291">
    <property type="entry name" value="NAD(P)-bd_dom_sf"/>
</dbReference>
<dbReference type="Pfam" id="PF22725">
    <property type="entry name" value="GFO_IDH_MocA_C3"/>
    <property type="match status" value="1"/>
</dbReference>
<name>A0A238FF97_9BASI</name>
<dbReference type="Proteomes" id="UP000198372">
    <property type="component" value="Unassembled WGS sequence"/>
</dbReference>
<evidence type="ECO:0000259" key="3">
    <source>
        <dbReference type="Pfam" id="PF22725"/>
    </source>
</evidence>
<gene>
    <name evidence="4" type="ORF">BQ2448_1202</name>
</gene>
<dbReference type="STRING" id="269621.A0A238FF97"/>
<keyword evidence="5" id="KW-1185">Reference proteome</keyword>
<feature type="domain" description="Gfo/Idh/MocA-like oxidoreductase N-terminal" evidence="2">
    <location>
        <begin position="7"/>
        <end position="113"/>
    </location>
</feature>
<dbReference type="InterPro" id="IPR051450">
    <property type="entry name" value="Gfo/Idh/MocA_Oxidoreductases"/>
</dbReference>
<evidence type="ECO:0000256" key="1">
    <source>
        <dbReference type="ARBA" id="ARBA00010928"/>
    </source>
</evidence>
<organism evidence="4 5">
    <name type="scientific">Microbotryum intermedium</name>
    <dbReference type="NCBI Taxonomy" id="269621"/>
    <lineage>
        <taxon>Eukaryota</taxon>
        <taxon>Fungi</taxon>
        <taxon>Dikarya</taxon>
        <taxon>Basidiomycota</taxon>
        <taxon>Pucciniomycotina</taxon>
        <taxon>Microbotryomycetes</taxon>
        <taxon>Microbotryales</taxon>
        <taxon>Microbotryaceae</taxon>
        <taxon>Microbotryum</taxon>
    </lineage>
</organism>
<comment type="similarity">
    <text evidence="1">Belongs to the Gfo/Idh/MocA family.</text>
</comment>
<dbReference type="PANTHER" id="PTHR43377:SF1">
    <property type="entry name" value="BILIVERDIN REDUCTASE A"/>
    <property type="match status" value="1"/>
</dbReference>
<dbReference type="PANTHER" id="PTHR43377">
    <property type="entry name" value="BILIVERDIN REDUCTASE A"/>
    <property type="match status" value="1"/>
</dbReference>
<dbReference type="EMBL" id="FMSP01000005">
    <property type="protein sequence ID" value="SCV69808.1"/>
    <property type="molecule type" value="Genomic_DNA"/>
</dbReference>
<proteinExistence type="inferred from homology"/>
<dbReference type="AlphaFoldDB" id="A0A238FF97"/>
<evidence type="ECO:0000259" key="2">
    <source>
        <dbReference type="Pfam" id="PF01408"/>
    </source>
</evidence>
<dbReference type="Pfam" id="PF01408">
    <property type="entry name" value="GFO_IDH_MocA"/>
    <property type="match status" value="1"/>
</dbReference>
<dbReference type="Gene3D" id="3.40.50.720">
    <property type="entry name" value="NAD(P)-binding Rossmann-like Domain"/>
    <property type="match status" value="1"/>
</dbReference>
<dbReference type="SUPFAM" id="SSF51735">
    <property type="entry name" value="NAD(P)-binding Rossmann-fold domains"/>
    <property type="match status" value="1"/>
</dbReference>
<dbReference type="InterPro" id="IPR000683">
    <property type="entry name" value="Gfo/Idh/MocA-like_OxRdtase_N"/>
</dbReference>
<dbReference type="InterPro" id="IPR055170">
    <property type="entry name" value="GFO_IDH_MocA-like_dom"/>
</dbReference>
<dbReference type="GO" id="GO:0000166">
    <property type="term" value="F:nucleotide binding"/>
    <property type="evidence" value="ECO:0007669"/>
    <property type="project" value="InterPro"/>
</dbReference>